<gene>
    <name evidence="8" type="ORF">K444DRAFT_27821</name>
</gene>
<dbReference type="AlphaFoldDB" id="A0A2J6T348"/>
<evidence type="ECO:0000313" key="8">
    <source>
        <dbReference type="EMBL" id="PMD57461.1"/>
    </source>
</evidence>
<feature type="compositionally biased region" description="Low complexity" evidence="6">
    <location>
        <begin position="116"/>
        <end position="125"/>
    </location>
</feature>
<dbReference type="CDD" id="cd01767">
    <property type="entry name" value="UBX"/>
    <property type="match status" value="1"/>
</dbReference>
<comment type="subcellular location">
    <subcellularLocation>
        <location evidence="1">Endoplasmic reticulum membrane</location>
        <topology evidence="1">Peripheral membrane protein</topology>
    </subcellularLocation>
</comment>
<reference evidence="8 9" key="1">
    <citation type="submission" date="2016-04" db="EMBL/GenBank/DDBJ databases">
        <title>A degradative enzymes factory behind the ericoid mycorrhizal symbiosis.</title>
        <authorList>
            <consortium name="DOE Joint Genome Institute"/>
            <person name="Martino E."/>
            <person name="Morin E."/>
            <person name="Grelet G."/>
            <person name="Kuo A."/>
            <person name="Kohler A."/>
            <person name="Daghino S."/>
            <person name="Barry K."/>
            <person name="Choi C."/>
            <person name="Cichocki N."/>
            <person name="Clum A."/>
            <person name="Copeland A."/>
            <person name="Hainaut M."/>
            <person name="Haridas S."/>
            <person name="Labutti K."/>
            <person name="Lindquist E."/>
            <person name="Lipzen A."/>
            <person name="Khouja H.-R."/>
            <person name="Murat C."/>
            <person name="Ohm R."/>
            <person name="Olson A."/>
            <person name="Spatafora J."/>
            <person name="Veneault-Fourrey C."/>
            <person name="Henrissat B."/>
            <person name="Grigoriev I."/>
            <person name="Martin F."/>
            <person name="Perotto S."/>
        </authorList>
    </citation>
    <scope>NUCLEOTIDE SEQUENCE [LARGE SCALE GENOMIC DNA]</scope>
    <source>
        <strain evidence="8 9">E</strain>
    </source>
</reference>
<dbReference type="Gene3D" id="3.10.20.90">
    <property type="entry name" value="Phosphatidylinositol 3-kinase Catalytic Subunit, Chain A, domain 1"/>
    <property type="match status" value="1"/>
</dbReference>
<proteinExistence type="predicted"/>
<dbReference type="OrthoDB" id="2445133at2759"/>
<feature type="compositionally biased region" description="Pro residues" evidence="6">
    <location>
        <begin position="138"/>
        <end position="148"/>
    </location>
</feature>
<dbReference type="PANTHER" id="PTHR46424:SF1">
    <property type="entry name" value="UBX DOMAIN-CONTAINING PROTEIN 4"/>
    <property type="match status" value="1"/>
</dbReference>
<feature type="region of interest" description="Disordered" evidence="6">
    <location>
        <begin position="211"/>
        <end position="282"/>
    </location>
</feature>
<evidence type="ECO:0000256" key="2">
    <source>
        <dbReference type="ARBA" id="ARBA00023230"/>
    </source>
</evidence>
<feature type="compositionally biased region" description="Polar residues" evidence="6">
    <location>
        <begin position="273"/>
        <end position="282"/>
    </location>
</feature>
<sequence>MFYQGDLQSGISKAVQEAKLVACFVADDGEESQLWENEFLQEEALKASLSNQTVLLRLVAGSTEAGYLAAIFPLPKTPTLVLIKNGELKEYLAAGVSKEDFFRRMNLALGSTSAAQTAPIQAAPPTAVPSQTTQNPASPQPPRSPPSTPSSNAPPTRASAPGPTSHPAESRDEETADEKKARLEAQKKALQAKDEARRAAEIRARRDEIEGVASKSTADKKYAMMHKKRAQDARDERARILKRVEDDKAERREREAQRKAEAKALAEGVPLPTGSSSSLQQAKSTNSVECALQIRLFDGSTIRSRFPSSASLRRDVRPWIDEKQAGDQPYNFKQVLTPLPNKNIETSEEEGTLQSLGLTPSATLILVPIAAYSSAYEGGTGLISRGVSVGYGLVSSGLGMVTGLLGGILGGAGATPPSAEEHRQTPTSTPNPNPSINVRTLRDQQSSRDDQQFYNGNALNFEPRKDEDDKKED</sequence>
<dbReference type="InterPro" id="IPR036249">
    <property type="entry name" value="Thioredoxin-like_sf"/>
</dbReference>
<evidence type="ECO:0000256" key="6">
    <source>
        <dbReference type="SAM" id="MobiDB-lite"/>
    </source>
</evidence>
<feature type="region of interest" description="Disordered" evidence="6">
    <location>
        <begin position="116"/>
        <end position="181"/>
    </location>
</feature>
<feature type="compositionally biased region" description="Basic and acidic residues" evidence="6">
    <location>
        <begin position="462"/>
        <end position="473"/>
    </location>
</feature>
<dbReference type="SUPFAM" id="SSF52833">
    <property type="entry name" value="Thioredoxin-like"/>
    <property type="match status" value="1"/>
</dbReference>
<dbReference type="GO" id="GO:0036503">
    <property type="term" value="P:ERAD pathway"/>
    <property type="evidence" value="ECO:0007669"/>
    <property type="project" value="TreeGrafter"/>
</dbReference>
<dbReference type="Pfam" id="PF23187">
    <property type="entry name" value="UBX7_N"/>
    <property type="match status" value="1"/>
</dbReference>
<evidence type="ECO:0000256" key="4">
    <source>
        <dbReference type="ARBA" id="ARBA00041575"/>
    </source>
</evidence>
<dbReference type="SMART" id="SM00166">
    <property type="entry name" value="UBX"/>
    <property type="match status" value="1"/>
</dbReference>
<dbReference type="PANTHER" id="PTHR46424">
    <property type="entry name" value="UBX DOMAIN-CONTAINING PROTEIN 4"/>
    <property type="match status" value="1"/>
</dbReference>
<dbReference type="RefSeq" id="XP_024734365.1">
    <property type="nucleotide sequence ID" value="XM_024871543.1"/>
</dbReference>
<feature type="region of interest" description="Disordered" evidence="6">
    <location>
        <begin position="412"/>
        <end position="473"/>
    </location>
</feature>
<dbReference type="SUPFAM" id="SSF54236">
    <property type="entry name" value="Ubiquitin-like"/>
    <property type="match status" value="1"/>
</dbReference>
<keyword evidence="2" id="KW-0834">Unfolded protein response</keyword>
<feature type="compositionally biased region" description="Basic and acidic residues" evidence="6">
    <location>
        <begin position="440"/>
        <end position="451"/>
    </location>
</feature>
<dbReference type="FunCoup" id="A0A2J6T348">
    <property type="interactions" value="115"/>
</dbReference>
<feature type="compositionally biased region" description="Low complexity" evidence="6">
    <location>
        <begin position="149"/>
        <end position="161"/>
    </location>
</feature>
<feature type="domain" description="UBX" evidence="7">
    <location>
        <begin position="285"/>
        <end position="366"/>
    </location>
</feature>
<evidence type="ECO:0000256" key="1">
    <source>
        <dbReference type="ARBA" id="ARBA00004406"/>
    </source>
</evidence>
<dbReference type="InterPro" id="IPR029071">
    <property type="entry name" value="Ubiquitin-like_domsf"/>
</dbReference>
<dbReference type="STRING" id="1095630.A0A2J6T348"/>
<dbReference type="Proteomes" id="UP000235371">
    <property type="component" value="Unassembled WGS sequence"/>
</dbReference>
<evidence type="ECO:0000256" key="5">
    <source>
        <dbReference type="ARBA" id="ARBA00046062"/>
    </source>
</evidence>
<accession>A0A2J6T348</accession>
<evidence type="ECO:0000313" key="9">
    <source>
        <dbReference type="Proteomes" id="UP000235371"/>
    </source>
</evidence>
<evidence type="ECO:0000256" key="3">
    <source>
        <dbReference type="ARBA" id="ARBA00038812"/>
    </source>
</evidence>
<keyword evidence="9" id="KW-1185">Reference proteome</keyword>
<dbReference type="PROSITE" id="PS50033">
    <property type="entry name" value="UBX"/>
    <property type="match status" value="1"/>
</dbReference>
<evidence type="ECO:0000259" key="7">
    <source>
        <dbReference type="PROSITE" id="PS50033"/>
    </source>
</evidence>
<dbReference type="GO" id="GO:0005789">
    <property type="term" value="C:endoplasmic reticulum membrane"/>
    <property type="evidence" value="ECO:0007669"/>
    <property type="project" value="UniProtKB-SubCell"/>
</dbReference>
<dbReference type="InterPro" id="IPR001012">
    <property type="entry name" value="UBX_dom"/>
</dbReference>
<dbReference type="InParanoid" id="A0A2J6T348"/>
<protein>
    <recommendedName>
        <fullName evidence="4">UBX domain-containing protein 2</fullName>
    </recommendedName>
</protein>
<dbReference type="EMBL" id="KZ613846">
    <property type="protein sequence ID" value="PMD57461.1"/>
    <property type="molecule type" value="Genomic_DNA"/>
</dbReference>
<comment type="subunit">
    <text evidence="3">Directly interacts with VCP. Interacts with UBQLN1. Forms a complex with VCP and UBQLN1.</text>
</comment>
<organism evidence="8 9">
    <name type="scientific">Hyaloscypha bicolor E</name>
    <dbReference type="NCBI Taxonomy" id="1095630"/>
    <lineage>
        <taxon>Eukaryota</taxon>
        <taxon>Fungi</taxon>
        <taxon>Dikarya</taxon>
        <taxon>Ascomycota</taxon>
        <taxon>Pezizomycotina</taxon>
        <taxon>Leotiomycetes</taxon>
        <taxon>Helotiales</taxon>
        <taxon>Hyaloscyphaceae</taxon>
        <taxon>Hyaloscypha</taxon>
        <taxon>Hyaloscypha bicolor</taxon>
    </lineage>
</organism>
<comment type="function">
    <text evidence="5">Involved in endoplasmic reticulum-associated protein degradation (ERAD). Acts as a platform to recruit both UBQLN1 and VCP to the ER during ERAD.</text>
</comment>
<dbReference type="GO" id="GO:0006986">
    <property type="term" value="P:response to unfolded protein"/>
    <property type="evidence" value="ECO:0007669"/>
    <property type="project" value="UniProtKB-KW"/>
</dbReference>
<feature type="compositionally biased region" description="Basic and acidic residues" evidence="6">
    <location>
        <begin position="230"/>
        <end position="264"/>
    </location>
</feature>
<dbReference type="Pfam" id="PF00789">
    <property type="entry name" value="UBX"/>
    <property type="match status" value="1"/>
</dbReference>
<dbReference type="GeneID" id="36579625"/>
<name>A0A2J6T348_9HELO</name>